<evidence type="ECO:0000256" key="1">
    <source>
        <dbReference type="SAM" id="Phobius"/>
    </source>
</evidence>
<keyword evidence="1" id="KW-0472">Membrane</keyword>
<feature type="transmembrane region" description="Helical" evidence="1">
    <location>
        <begin position="45"/>
        <end position="67"/>
    </location>
</feature>
<dbReference type="Proteomes" id="UP000054858">
    <property type="component" value="Unassembled WGS sequence"/>
</dbReference>
<feature type="transmembrane region" description="Helical" evidence="1">
    <location>
        <begin position="431"/>
        <end position="452"/>
    </location>
</feature>
<protein>
    <submittedName>
        <fullName evidence="2">Uncharacterized protein</fullName>
    </submittedName>
</protein>
<feature type="transmembrane region" description="Helical" evidence="1">
    <location>
        <begin position="493"/>
        <end position="512"/>
    </location>
</feature>
<feature type="transmembrane region" description="Helical" evidence="1">
    <location>
        <begin position="208"/>
        <end position="226"/>
    </location>
</feature>
<keyword evidence="1" id="KW-0812">Transmembrane</keyword>
<organism evidence="2 3">
    <name type="scientific">Legionella oakridgensis</name>
    <dbReference type="NCBI Taxonomy" id="29423"/>
    <lineage>
        <taxon>Bacteria</taxon>
        <taxon>Pseudomonadati</taxon>
        <taxon>Pseudomonadota</taxon>
        <taxon>Gammaproteobacteria</taxon>
        <taxon>Legionellales</taxon>
        <taxon>Legionellaceae</taxon>
        <taxon>Legionella</taxon>
    </lineage>
</organism>
<name>A0A0W0WXJ2_9GAMM</name>
<feature type="transmembrane region" description="Helical" evidence="1">
    <location>
        <begin position="173"/>
        <end position="196"/>
    </location>
</feature>
<feature type="transmembrane region" description="Helical" evidence="1">
    <location>
        <begin position="258"/>
        <end position="276"/>
    </location>
</feature>
<feature type="transmembrane region" description="Helical" evidence="1">
    <location>
        <begin position="118"/>
        <end position="141"/>
    </location>
</feature>
<feature type="transmembrane region" description="Helical" evidence="1">
    <location>
        <begin position="6"/>
        <end position="33"/>
    </location>
</feature>
<comment type="caution">
    <text evidence="2">The sequence shown here is derived from an EMBL/GenBank/DDBJ whole genome shotgun (WGS) entry which is preliminary data.</text>
</comment>
<accession>A0A0W0WXJ2</accession>
<keyword evidence="1" id="KW-1133">Transmembrane helix</keyword>
<feature type="transmembrane region" description="Helical" evidence="1">
    <location>
        <begin position="386"/>
        <end position="410"/>
    </location>
</feature>
<dbReference type="PATRIC" id="fig|29423.5.peg.2280"/>
<dbReference type="RefSeq" id="WP_035894976.1">
    <property type="nucleotide sequence ID" value="NZ_LCUA01000001.1"/>
</dbReference>
<reference evidence="2 3" key="1">
    <citation type="submission" date="2015-11" db="EMBL/GenBank/DDBJ databases">
        <title>Genomic analysis of 38 Legionella species identifies large and diverse effector repertoires.</title>
        <authorList>
            <person name="Burstein D."/>
            <person name="Amaro F."/>
            <person name="Zusman T."/>
            <person name="Lifshitz Z."/>
            <person name="Cohen O."/>
            <person name="Gilbert J.A."/>
            <person name="Pupko T."/>
            <person name="Shuman H.A."/>
            <person name="Segal G."/>
        </authorList>
    </citation>
    <scope>NUCLEOTIDE SEQUENCE [LARGE SCALE GENOMIC DNA]</scope>
    <source>
        <strain evidence="2 3">Oak Ridge-10</strain>
    </source>
</reference>
<evidence type="ECO:0000313" key="2">
    <source>
        <dbReference type="EMBL" id="KTD37038.1"/>
    </source>
</evidence>
<feature type="transmembrane region" description="Helical" evidence="1">
    <location>
        <begin position="73"/>
        <end position="90"/>
    </location>
</feature>
<sequence length="1001" mass="114895">MSFHTYPLIFVLAQLIFTYGISSLVIYQLFCQLLNAQGDSKKRMLAYSLGVGPISISWLTVMLFLAFPGHANWFYMAFINTIFFVPFILLRKQLYDFPLIIKDVFANIRTYCSQDKPAFFILMLGLVLIACSFILAIFLPYSENDALEYSMLAKIMYGQHSARMYPILDGTQFGGFIAPFTHPLGYVGIFIWSYLIQGTAQHFGLIKIVSPFYAFCIFTLIIAVLSHANRRLAYLAGLLFIATPLLLNGVIRHQIDALRIYTFFTFFMFLRELPFWEKWQIILPAGLLLGLCLFSHSIGILAIPIFWFIYLFFSREHFFTTCKRLILITFIGLLFVVVRYAISFHAIGYIIHDGTIVRSVPSLHFYEIYELINGIYTNAQKWVNGFFSLFSNTLYFGVSYSILILSLLFIRKHHIYLLIKDGISSKDYTEGVFAVSVLTVLCFFGMVVLSILIKDDNFIASGRYMMSVQPFVAILGAWGLLKCCEKIQIKYQNILPLLGSSLIFFMALSFPINNVFDYKLSLTTLFNSNMAKAKHVQETYNLLAYFSKNTSPDSVLLSFRNAEAAYYANHRYVYHTDRKMLPVYTAKDKSQAHQALMDLGINYLAVPNHPLSYIDQSYLGELIGDPAFSELVYQNGSSRLYKLYDNPLSYSATELQLTNPDFSQRNKDRQLMNWAASWNKRGNGIAKDVYDGVVLCNTSPSHSQTALFSGNSYKIISEAFNRYLSRQTTGDIVLEPEQTYQLNVRMRGYGNVMVYLAEYTKDGYLGLQKIWHTISYGNESKNKQVQFQSSSLASQYRLVFVLDGQGWINLQNIGIRQIHYSHKPIDPNEQKKIELITQGWRVTSPNPVRTYFDRLKKVLGFRSVHLNFVDNWQVRSMEGSEVELNITPDASIPYVIHSPLLPYQENDVKKEFHFAIKGKGQAVIEVLANSIQGQSYHLFKEAINLTDHYQTVDINLPAELFKKYINFNSDLANYQLRIYYLKPRFVKVGKINVKLNPATYG</sequence>
<feature type="transmembrane region" description="Helical" evidence="1">
    <location>
        <begin position="464"/>
        <end position="481"/>
    </location>
</feature>
<dbReference type="EMBL" id="LNYP01000031">
    <property type="protein sequence ID" value="KTD37038.1"/>
    <property type="molecule type" value="Genomic_DNA"/>
</dbReference>
<proteinExistence type="predicted"/>
<evidence type="ECO:0000313" key="3">
    <source>
        <dbReference type="Proteomes" id="UP000054858"/>
    </source>
</evidence>
<gene>
    <name evidence="2" type="ORF">Loak_2174</name>
</gene>
<dbReference type="AlphaFoldDB" id="A0A0W0WXJ2"/>
<feature type="transmembrane region" description="Helical" evidence="1">
    <location>
        <begin position="282"/>
        <end position="313"/>
    </location>
</feature>
<feature type="transmembrane region" description="Helical" evidence="1">
    <location>
        <begin position="325"/>
        <end position="351"/>
    </location>
</feature>
<feature type="transmembrane region" description="Helical" evidence="1">
    <location>
        <begin position="232"/>
        <end position="251"/>
    </location>
</feature>